<dbReference type="AlphaFoldDB" id="Q4CAW2"/>
<dbReference type="KEGG" id="cwa:CwatDRAFT_6703"/>
<gene>
    <name evidence="1" type="ORF">CwatDRAFT_6703</name>
</gene>
<reference evidence="1" key="2">
    <citation type="submission" date="2005-06" db="EMBL/GenBank/DDBJ databases">
        <title>Sequencing of the draft genome and assembly of Crocosphaera watsonii WH 8501.</title>
        <authorList>
            <consortium name="US DOE Joint Genome Institute (JGI-PGF)"/>
            <person name="Copeland A."/>
            <person name="Lucas S."/>
            <person name="Lapidus A."/>
            <person name="Barry K."/>
            <person name="Detter C."/>
            <person name="Glavina T."/>
            <person name="Hammon N."/>
            <person name="Israni S."/>
            <person name="Pitluck S."/>
            <person name="Richardson P."/>
        </authorList>
    </citation>
    <scope>NUCLEOTIDE SEQUENCE [LARGE SCALE GENOMIC DNA]</scope>
    <source>
        <strain evidence="1">WH 8501</strain>
    </source>
</reference>
<reference evidence="1" key="1">
    <citation type="submission" date="2004-02" db="EMBL/GenBank/DDBJ databases">
        <authorList>
            <consortium name="DOE Joint Genome Institute"/>
        </authorList>
    </citation>
    <scope>NUCLEOTIDE SEQUENCE [LARGE SCALE GENOMIC DNA]</scope>
    <source>
        <strain evidence="1">WH 8501</strain>
    </source>
</reference>
<proteinExistence type="predicted"/>
<evidence type="ECO:0000313" key="2">
    <source>
        <dbReference type="Proteomes" id="UP000003922"/>
    </source>
</evidence>
<reference evidence="1" key="3">
    <citation type="submission" date="2016-12" db="EMBL/GenBank/DDBJ databases">
        <title>Annotation of the draft genome assembly of Crocosphaera watsonii WH 8501.</title>
        <authorList>
            <consortium name="US DOE Joint Genome Institute (JGI-ORNL)"/>
            <person name="Larimer F."/>
            <person name="Land M."/>
        </authorList>
    </citation>
    <scope>NUCLEOTIDE SEQUENCE</scope>
    <source>
        <strain evidence="1">WH 8501</strain>
    </source>
</reference>
<protein>
    <submittedName>
        <fullName evidence="1">Uncharacterized protein</fullName>
    </submittedName>
</protein>
<organism evidence="1 2">
    <name type="scientific">Crocosphaera watsonii WH 8501</name>
    <dbReference type="NCBI Taxonomy" id="165597"/>
    <lineage>
        <taxon>Bacteria</taxon>
        <taxon>Bacillati</taxon>
        <taxon>Cyanobacteriota</taxon>
        <taxon>Cyanophyceae</taxon>
        <taxon>Oscillatoriophycideae</taxon>
        <taxon>Chroococcales</taxon>
        <taxon>Aphanothecaceae</taxon>
        <taxon>Crocosphaera</taxon>
    </lineage>
</organism>
<dbReference type="Proteomes" id="UP000003922">
    <property type="component" value="Unassembled WGS sequence"/>
</dbReference>
<name>Q4CAW2_CROWT</name>
<dbReference type="EMBL" id="AADV02000001">
    <property type="protein sequence ID" value="EAM52824.1"/>
    <property type="molecule type" value="Genomic_DNA"/>
</dbReference>
<keyword evidence="2" id="KW-1185">Reference proteome</keyword>
<evidence type="ECO:0000313" key="1">
    <source>
        <dbReference type="EMBL" id="EAM52824.1"/>
    </source>
</evidence>
<sequence length="81" mass="8608">MSVYLSIIFSIMKLSTSHLIKSSLFAVSVGLMASVFPSSTFAFTVTGRAIPGLIQGLSAEENFAAEGFTLIAESEKEVTQT</sequence>
<comment type="caution">
    <text evidence="1">The sequence shown here is derived from an EMBL/GenBank/DDBJ whole genome shotgun (WGS) entry which is preliminary data.</text>
</comment>
<accession>Q4CAW2</accession>